<dbReference type="InterPro" id="IPR046357">
    <property type="entry name" value="PPIase_dom_sf"/>
</dbReference>
<dbReference type="GO" id="GO:0003755">
    <property type="term" value="F:peptidyl-prolyl cis-trans isomerase activity"/>
    <property type="evidence" value="ECO:0007669"/>
    <property type="project" value="UniProtKB-KW"/>
</dbReference>
<dbReference type="Pfam" id="PF00639">
    <property type="entry name" value="Rotamase"/>
    <property type="match status" value="1"/>
</dbReference>
<reference evidence="8 9" key="1">
    <citation type="submission" date="2016-11" db="EMBL/GenBank/DDBJ databases">
        <authorList>
            <person name="Jaros S."/>
            <person name="Januszkiewicz K."/>
            <person name="Wedrychowicz H."/>
        </authorList>
    </citation>
    <scope>NUCLEOTIDE SEQUENCE [LARGE SCALE GENOMIC DNA]</scope>
    <source>
        <strain evidence="8 9">DSM 18899</strain>
    </source>
</reference>
<sequence length="248" mass="27504">MAIVINGYEIEDAEVERELPLHQDAANPLKRAVTTLALRRILLDEAARLGLPAASEEAAIEALLAAEVQVPEPDEASCLRHYQQYPQRFTVGELVEVDHILFQITERVPLEALRELAEQSLQELLAEPTRFAELARSLSNCPSGEVGGNLGQLSRGDTVPEFERVVFAMNPGEILPRLLETRFGLHIVRVARRIEGRVLPFERVQAHIGEALQAASRDAAWRQYLQLLVGRAKIEGITLEGADSPLVQ</sequence>
<dbReference type="InterPro" id="IPR000297">
    <property type="entry name" value="PPIase_PpiC"/>
</dbReference>
<evidence type="ECO:0000256" key="1">
    <source>
        <dbReference type="ARBA" id="ARBA00000971"/>
    </source>
</evidence>
<dbReference type="PANTHER" id="PTHR47245:SF2">
    <property type="entry name" value="PEPTIDYL-PROLYL CIS-TRANS ISOMERASE HP_0175-RELATED"/>
    <property type="match status" value="1"/>
</dbReference>
<evidence type="ECO:0000259" key="7">
    <source>
        <dbReference type="PROSITE" id="PS50198"/>
    </source>
</evidence>
<gene>
    <name evidence="8" type="ORF">SAMN02745887_00826</name>
</gene>
<dbReference type="Proteomes" id="UP000186513">
    <property type="component" value="Unassembled WGS sequence"/>
</dbReference>
<evidence type="ECO:0000313" key="8">
    <source>
        <dbReference type="EMBL" id="SFZ73441.1"/>
    </source>
</evidence>
<dbReference type="STRING" id="1121279.SAMN02745887_00826"/>
<protein>
    <recommendedName>
        <fullName evidence="3">peptidylprolyl isomerase</fullName>
        <ecNumber evidence="3">5.2.1.8</ecNumber>
    </recommendedName>
</protein>
<evidence type="ECO:0000256" key="6">
    <source>
        <dbReference type="PROSITE-ProRule" id="PRU00278"/>
    </source>
</evidence>
<comment type="catalytic activity">
    <reaction evidence="1">
        <text>[protein]-peptidylproline (omega=180) = [protein]-peptidylproline (omega=0)</text>
        <dbReference type="Rhea" id="RHEA:16237"/>
        <dbReference type="Rhea" id="RHEA-COMP:10747"/>
        <dbReference type="Rhea" id="RHEA-COMP:10748"/>
        <dbReference type="ChEBI" id="CHEBI:83833"/>
        <dbReference type="ChEBI" id="CHEBI:83834"/>
        <dbReference type="EC" id="5.2.1.8"/>
    </reaction>
</comment>
<dbReference type="OrthoDB" id="9769613at2"/>
<keyword evidence="9" id="KW-1185">Reference proteome</keyword>
<dbReference type="InterPro" id="IPR050245">
    <property type="entry name" value="PrsA_foldase"/>
</dbReference>
<dbReference type="SUPFAM" id="SSF54534">
    <property type="entry name" value="FKBP-like"/>
    <property type="match status" value="1"/>
</dbReference>
<evidence type="ECO:0000256" key="5">
    <source>
        <dbReference type="ARBA" id="ARBA00023235"/>
    </source>
</evidence>
<evidence type="ECO:0000313" key="9">
    <source>
        <dbReference type="Proteomes" id="UP000186513"/>
    </source>
</evidence>
<name>A0A1K2HA96_9NEIS</name>
<evidence type="ECO:0000256" key="4">
    <source>
        <dbReference type="ARBA" id="ARBA00023110"/>
    </source>
</evidence>
<feature type="domain" description="PpiC" evidence="7">
    <location>
        <begin position="92"/>
        <end position="192"/>
    </location>
</feature>
<keyword evidence="5 6" id="KW-0413">Isomerase</keyword>
<organism evidence="8 9">
    <name type="scientific">Chitinimonas taiwanensis DSM 18899</name>
    <dbReference type="NCBI Taxonomy" id="1121279"/>
    <lineage>
        <taxon>Bacteria</taxon>
        <taxon>Pseudomonadati</taxon>
        <taxon>Pseudomonadota</taxon>
        <taxon>Betaproteobacteria</taxon>
        <taxon>Neisseriales</taxon>
        <taxon>Chitinibacteraceae</taxon>
        <taxon>Chitinimonas</taxon>
    </lineage>
</organism>
<dbReference type="Gene3D" id="3.10.50.40">
    <property type="match status" value="1"/>
</dbReference>
<keyword evidence="4 6" id="KW-0697">Rotamase</keyword>
<dbReference type="EMBL" id="FPKR01000003">
    <property type="protein sequence ID" value="SFZ73441.1"/>
    <property type="molecule type" value="Genomic_DNA"/>
</dbReference>
<accession>A0A1K2HA96</accession>
<evidence type="ECO:0000256" key="2">
    <source>
        <dbReference type="ARBA" id="ARBA00007656"/>
    </source>
</evidence>
<dbReference type="RefSeq" id="WP_072427374.1">
    <property type="nucleotide sequence ID" value="NZ_FPKR01000003.1"/>
</dbReference>
<dbReference type="EC" id="5.2.1.8" evidence="3"/>
<proteinExistence type="inferred from homology"/>
<comment type="similarity">
    <text evidence="2">Belongs to the PpiC/parvulin rotamase family.</text>
</comment>
<dbReference type="PROSITE" id="PS50198">
    <property type="entry name" value="PPIC_PPIASE_2"/>
    <property type="match status" value="1"/>
</dbReference>
<evidence type="ECO:0000256" key="3">
    <source>
        <dbReference type="ARBA" id="ARBA00013194"/>
    </source>
</evidence>
<dbReference type="InterPro" id="IPR023058">
    <property type="entry name" value="PPIase_PpiC_CS"/>
</dbReference>
<dbReference type="PANTHER" id="PTHR47245">
    <property type="entry name" value="PEPTIDYLPROLYL ISOMERASE"/>
    <property type="match status" value="1"/>
</dbReference>
<dbReference type="PROSITE" id="PS01096">
    <property type="entry name" value="PPIC_PPIASE_1"/>
    <property type="match status" value="1"/>
</dbReference>
<dbReference type="AlphaFoldDB" id="A0A1K2HA96"/>